<dbReference type="RefSeq" id="XP_022578085.1">
    <property type="nucleotide sequence ID" value="XM_022725128.1"/>
</dbReference>
<feature type="transmembrane region" description="Helical" evidence="2">
    <location>
        <begin position="34"/>
        <end position="53"/>
    </location>
</feature>
<evidence type="ECO:0000313" key="4">
    <source>
        <dbReference type="Proteomes" id="UP000184188"/>
    </source>
</evidence>
<protein>
    <submittedName>
        <fullName evidence="3">Uncharacterized protein</fullName>
    </submittedName>
</protein>
<sequence>MTTTTTVTMEDIKNVLAAIQAAIITLSESFWESWATLLAILSMWLVFGLAWQWETSKNRYDYHEPAAPADAADNAAANKEITEAIKTTADSIKATADALKTEPRPAACPEVSSSVER</sequence>
<dbReference type="GeneID" id="34611593"/>
<keyword evidence="2" id="KW-0472">Membrane</keyword>
<dbReference type="EMBL" id="KV878351">
    <property type="protein sequence ID" value="OJJ43575.1"/>
    <property type="molecule type" value="Genomic_DNA"/>
</dbReference>
<reference evidence="4" key="1">
    <citation type="journal article" date="2017" name="Genome Biol.">
        <title>Comparative genomics reveals high biological diversity and specific adaptations in the industrially and medically important fungal genus Aspergillus.</title>
        <authorList>
            <person name="de Vries R.P."/>
            <person name="Riley R."/>
            <person name="Wiebenga A."/>
            <person name="Aguilar-Osorio G."/>
            <person name="Amillis S."/>
            <person name="Uchima C.A."/>
            <person name="Anderluh G."/>
            <person name="Asadollahi M."/>
            <person name="Askin M."/>
            <person name="Barry K."/>
            <person name="Battaglia E."/>
            <person name="Bayram O."/>
            <person name="Benocci T."/>
            <person name="Braus-Stromeyer S.A."/>
            <person name="Caldana C."/>
            <person name="Canovas D."/>
            <person name="Cerqueira G.C."/>
            <person name="Chen F."/>
            <person name="Chen W."/>
            <person name="Choi C."/>
            <person name="Clum A."/>
            <person name="Dos Santos R.A."/>
            <person name="Damasio A.R."/>
            <person name="Diallinas G."/>
            <person name="Emri T."/>
            <person name="Fekete E."/>
            <person name="Flipphi M."/>
            <person name="Freyberg S."/>
            <person name="Gallo A."/>
            <person name="Gournas C."/>
            <person name="Habgood R."/>
            <person name="Hainaut M."/>
            <person name="Harispe M.L."/>
            <person name="Henrissat B."/>
            <person name="Hilden K.S."/>
            <person name="Hope R."/>
            <person name="Hossain A."/>
            <person name="Karabika E."/>
            <person name="Karaffa L."/>
            <person name="Karanyi Z."/>
            <person name="Krasevec N."/>
            <person name="Kuo A."/>
            <person name="Kusch H."/>
            <person name="LaButti K."/>
            <person name="Lagendijk E.L."/>
            <person name="Lapidus A."/>
            <person name="Levasseur A."/>
            <person name="Lindquist E."/>
            <person name="Lipzen A."/>
            <person name="Logrieco A.F."/>
            <person name="MacCabe A."/>
            <person name="Maekelae M.R."/>
            <person name="Malavazi I."/>
            <person name="Melin P."/>
            <person name="Meyer V."/>
            <person name="Mielnichuk N."/>
            <person name="Miskei M."/>
            <person name="Molnar A.P."/>
            <person name="Mule G."/>
            <person name="Ngan C.Y."/>
            <person name="Orejas M."/>
            <person name="Orosz E."/>
            <person name="Ouedraogo J.P."/>
            <person name="Overkamp K.M."/>
            <person name="Park H.-S."/>
            <person name="Perrone G."/>
            <person name="Piumi F."/>
            <person name="Punt P.J."/>
            <person name="Ram A.F."/>
            <person name="Ramon A."/>
            <person name="Rauscher S."/>
            <person name="Record E."/>
            <person name="Riano-Pachon D.M."/>
            <person name="Robert V."/>
            <person name="Roehrig J."/>
            <person name="Ruller R."/>
            <person name="Salamov A."/>
            <person name="Salih N.S."/>
            <person name="Samson R.A."/>
            <person name="Sandor E."/>
            <person name="Sanguinetti M."/>
            <person name="Schuetze T."/>
            <person name="Sepcic K."/>
            <person name="Shelest E."/>
            <person name="Sherlock G."/>
            <person name="Sophianopoulou V."/>
            <person name="Squina F.M."/>
            <person name="Sun H."/>
            <person name="Susca A."/>
            <person name="Todd R.B."/>
            <person name="Tsang A."/>
            <person name="Unkles S.E."/>
            <person name="van de Wiele N."/>
            <person name="van Rossen-Uffink D."/>
            <person name="Oliveira J.V."/>
            <person name="Vesth T.C."/>
            <person name="Visser J."/>
            <person name="Yu J.-H."/>
            <person name="Zhou M."/>
            <person name="Andersen M.R."/>
            <person name="Archer D.B."/>
            <person name="Baker S.E."/>
            <person name="Benoit I."/>
            <person name="Brakhage A.A."/>
            <person name="Braus G.H."/>
            <person name="Fischer R."/>
            <person name="Frisvad J.C."/>
            <person name="Goldman G.H."/>
            <person name="Houbraken J."/>
            <person name="Oakley B."/>
            <person name="Pocsi I."/>
            <person name="Scazzocchio C."/>
            <person name="Seiboth B."/>
            <person name="vanKuyk P.A."/>
            <person name="Wortman J."/>
            <person name="Dyer P.S."/>
            <person name="Grigoriev I.V."/>
        </authorList>
    </citation>
    <scope>NUCLEOTIDE SEQUENCE [LARGE SCALE GENOMIC DNA]</scope>
    <source>
        <strain evidence="4">CBS 506.65</strain>
    </source>
</reference>
<dbReference type="VEuPathDB" id="FungiDB:ASPZODRAFT_145929"/>
<accession>A0A1L9S8T9</accession>
<feature type="region of interest" description="Disordered" evidence="1">
    <location>
        <begin position="97"/>
        <end position="117"/>
    </location>
</feature>
<organism evidence="3 4">
    <name type="scientific">Penicilliopsis zonata CBS 506.65</name>
    <dbReference type="NCBI Taxonomy" id="1073090"/>
    <lineage>
        <taxon>Eukaryota</taxon>
        <taxon>Fungi</taxon>
        <taxon>Dikarya</taxon>
        <taxon>Ascomycota</taxon>
        <taxon>Pezizomycotina</taxon>
        <taxon>Eurotiomycetes</taxon>
        <taxon>Eurotiomycetidae</taxon>
        <taxon>Eurotiales</taxon>
        <taxon>Aspergillaceae</taxon>
        <taxon>Penicilliopsis</taxon>
    </lineage>
</organism>
<dbReference type="Proteomes" id="UP000184188">
    <property type="component" value="Unassembled WGS sequence"/>
</dbReference>
<dbReference type="AlphaFoldDB" id="A0A1L9S8T9"/>
<proteinExistence type="predicted"/>
<keyword evidence="2" id="KW-0812">Transmembrane</keyword>
<gene>
    <name evidence="3" type="ORF">ASPZODRAFT_145929</name>
</gene>
<evidence type="ECO:0000256" key="1">
    <source>
        <dbReference type="SAM" id="MobiDB-lite"/>
    </source>
</evidence>
<name>A0A1L9S8T9_9EURO</name>
<keyword evidence="2" id="KW-1133">Transmembrane helix</keyword>
<evidence type="ECO:0000256" key="2">
    <source>
        <dbReference type="SAM" id="Phobius"/>
    </source>
</evidence>
<keyword evidence="4" id="KW-1185">Reference proteome</keyword>
<evidence type="ECO:0000313" key="3">
    <source>
        <dbReference type="EMBL" id="OJJ43575.1"/>
    </source>
</evidence>